<evidence type="ECO:0000259" key="10">
    <source>
        <dbReference type="PROSITE" id="PS50110"/>
    </source>
</evidence>
<dbReference type="Pfam" id="PF00072">
    <property type="entry name" value="Response_reg"/>
    <property type="match status" value="1"/>
</dbReference>
<dbReference type="PRINTS" id="PR00344">
    <property type="entry name" value="BCTRLSENSOR"/>
</dbReference>
<dbReference type="PROSITE" id="PS50109">
    <property type="entry name" value="HIS_KIN"/>
    <property type="match status" value="1"/>
</dbReference>
<dbReference type="SUPFAM" id="SSF63829">
    <property type="entry name" value="Calcium-dependent phosphotriesterase"/>
    <property type="match status" value="2"/>
</dbReference>
<feature type="modified residue" description="4-aspartylphosphate" evidence="6">
    <location>
        <position position="1116"/>
    </location>
</feature>
<dbReference type="SUPFAM" id="SSF52172">
    <property type="entry name" value="CheY-like"/>
    <property type="match status" value="1"/>
</dbReference>
<feature type="domain" description="Response regulatory" evidence="10">
    <location>
        <begin position="1068"/>
        <end position="1183"/>
    </location>
</feature>
<dbReference type="Pfam" id="PF02518">
    <property type="entry name" value="HATPase_c"/>
    <property type="match status" value="1"/>
</dbReference>
<dbReference type="InterPro" id="IPR018060">
    <property type="entry name" value="HTH_AraC"/>
</dbReference>
<dbReference type="Gene3D" id="2.130.10.10">
    <property type="entry name" value="YVTN repeat-like/Quinoprotein amine dehydrogenase"/>
    <property type="match status" value="4"/>
</dbReference>
<dbReference type="InterPro" id="IPR036890">
    <property type="entry name" value="HATPase_C_sf"/>
</dbReference>
<dbReference type="SUPFAM" id="SSF46689">
    <property type="entry name" value="Homeodomain-like"/>
    <property type="match status" value="1"/>
</dbReference>
<dbReference type="PROSITE" id="PS50110">
    <property type="entry name" value="RESPONSE_REGULATORY"/>
    <property type="match status" value="1"/>
</dbReference>
<feature type="domain" description="HTH araC/xylS-type" evidence="8">
    <location>
        <begin position="1214"/>
        <end position="1311"/>
    </location>
</feature>
<evidence type="ECO:0000256" key="5">
    <source>
        <dbReference type="ARBA" id="ARBA00023163"/>
    </source>
</evidence>
<dbReference type="EMBL" id="JBHRSD010000023">
    <property type="protein sequence ID" value="MFC3033585.1"/>
    <property type="molecule type" value="Genomic_DNA"/>
</dbReference>
<dbReference type="InterPro" id="IPR005467">
    <property type="entry name" value="His_kinase_dom"/>
</dbReference>
<dbReference type="Gene3D" id="1.10.287.130">
    <property type="match status" value="1"/>
</dbReference>
<evidence type="ECO:0000256" key="2">
    <source>
        <dbReference type="ARBA" id="ARBA00012438"/>
    </source>
</evidence>
<sequence length="1311" mass="143003">MSEFAGFKSLNQRVLAVLRMVLVIGVSLLQLPVSANPQQSGLLNLDFVNFTKEQGLTSVGVMSIAEDFKGFVWLATSSGVARYDGVSFQYYSQADGLKGLVGRAIAKDAKGGMWAGTDAGLSVLRPQRERFLSISGDIGQVRALLPAGDWLYVGTTKGLYRKSIDDDLPPELLTSEVRVKALAMINGALWIGSGQGLYFYRQGKLSKFDISRALNSELAVLTICQLESGEVWVGTLGDGVVVLTPEGKLMRQMLHGGAGSITEDRVFSIAQDVKGRVWLGFDTKGIQLFSPDGELLVTESSNGSYPLNDSAIEVVYASSAGDVWIGTTGGGMSLHKLEKEQFLNIAPSNQYQSGVNGKDVRALFYDRAGRLWVGAQGGGVSILSPDGSFQYIRDGLAGRHPRQFAYANEKLWVFDEVGITKIDPEKLRVEKVFTPKNSALAGGMIDAVAEVGGDVFVLGHWQYGVTLFNFIDETFVNLNDSNSSLPSNDVSGVVSVDGGAWLITKAGLSKFLIPQMEFKTFPIGDGAGVVYANDLVVDGGKLLLATTSGLRSFDVQSERYESAPWLSGLQDASLSAIQMDKRGQLWVSSDNGVFKVSKGGLGIDWFGRRDGLAVEGFYPAAKSVNEDGAIAFAGMGGVSIFNPNDVALIPQKIAISYVSSIAQSGEQIKTYNADGGVYKFDKPLSTLQLGIALLDYADSAVSVFVQNDATGQIFEGQGVVVNLPIEFDSVSYTVVASAADGRRSSTSFTIDIPAPWYRTSVALASYALAFLLVFYLLLKLRLHQEKEKARQLEIIISERTDELQVKNAEISHQARLLADSSEQQRRLYESVSHELRTPLTLILGPINQLKQIDSSDEVKLKVDMVERNAQRLNRLVNQLLDISRLTNRPQDFARRIEFNLSLILEQQVLSFMHLAEDNKIELSFDIEPDLCVKAVMDDLQMLLGNLLSNALKYTPSGGKIAISMFADRDNAIIKIRDSGIGIPEDEIQHIFERFYRVNDERSVNVIGSGVGLSIVKQIVDDLGGDVSVQSEVNVGTEFALTLPLNKISHSVSTSSGALHVEEGADIPVILLVDDNQDIRSYLESLFAGSCNIIQAENGEDGFSLAVSEMPDLIISDVMMPVMDGMELLRHIKSHDSTDHIPVIMLTAKGSHESKIRGLELRADDYVSKPFDARELELKVANILESRKVYREKVLSGYAHPNLTSIEQPKSAFVEKLERVLEANYIDPDFSVAELAKEVALGERQLLRKVKAETGMGPKEFIRSYRLNIAASLLASGVSPSDVSDKVGFSSLSYFSTSFKSHFGCSPSQYEV</sequence>
<dbReference type="Proteomes" id="UP001595453">
    <property type="component" value="Unassembled WGS sequence"/>
</dbReference>
<dbReference type="CDD" id="cd00082">
    <property type="entry name" value="HisKA"/>
    <property type="match status" value="1"/>
</dbReference>
<evidence type="ECO:0000256" key="6">
    <source>
        <dbReference type="PROSITE-ProRule" id="PRU00169"/>
    </source>
</evidence>
<dbReference type="SMART" id="SM00342">
    <property type="entry name" value="HTH_ARAC"/>
    <property type="match status" value="1"/>
</dbReference>
<gene>
    <name evidence="11" type="ORF">ACFOEE_13740</name>
</gene>
<keyword evidence="4" id="KW-0805">Transcription regulation</keyword>
<keyword evidence="5" id="KW-0804">Transcription</keyword>
<evidence type="ECO:0000313" key="12">
    <source>
        <dbReference type="Proteomes" id="UP001595453"/>
    </source>
</evidence>
<dbReference type="SUPFAM" id="SSF47384">
    <property type="entry name" value="Homodimeric domain of signal transducing histidine kinase"/>
    <property type="match status" value="1"/>
</dbReference>
<dbReference type="PANTHER" id="PTHR43547">
    <property type="entry name" value="TWO-COMPONENT HISTIDINE KINASE"/>
    <property type="match status" value="1"/>
</dbReference>
<keyword evidence="11" id="KW-0547">Nucleotide-binding</keyword>
<evidence type="ECO:0000256" key="7">
    <source>
        <dbReference type="SAM" id="Coils"/>
    </source>
</evidence>
<proteinExistence type="predicted"/>
<dbReference type="InterPro" id="IPR011047">
    <property type="entry name" value="Quinoprotein_ADH-like_sf"/>
</dbReference>
<keyword evidence="11" id="KW-0067">ATP-binding</keyword>
<dbReference type="Pfam" id="PF12833">
    <property type="entry name" value="HTH_18"/>
    <property type="match status" value="1"/>
</dbReference>
<organism evidence="11 12">
    <name type="scientific">Pseudoalteromonas fenneropenaei</name>
    <dbReference type="NCBI Taxonomy" id="1737459"/>
    <lineage>
        <taxon>Bacteria</taxon>
        <taxon>Pseudomonadati</taxon>
        <taxon>Pseudomonadota</taxon>
        <taxon>Gammaproteobacteria</taxon>
        <taxon>Alteromonadales</taxon>
        <taxon>Pseudoalteromonadaceae</taxon>
        <taxon>Pseudoalteromonas</taxon>
    </lineage>
</organism>
<dbReference type="InterPro" id="IPR036097">
    <property type="entry name" value="HisK_dim/P_sf"/>
</dbReference>
<dbReference type="InterPro" id="IPR011006">
    <property type="entry name" value="CheY-like_superfamily"/>
</dbReference>
<dbReference type="SMART" id="SM00448">
    <property type="entry name" value="REC"/>
    <property type="match status" value="1"/>
</dbReference>
<comment type="caution">
    <text evidence="11">The sequence shown here is derived from an EMBL/GenBank/DDBJ whole genome shotgun (WGS) entry which is preliminary data.</text>
</comment>
<feature type="coiled-coil region" evidence="7">
    <location>
        <begin position="855"/>
        <end position="882"/>
    </location>
</feature>
<accession>A0ABV7CLR1</accession>
<evidence type="ECO:0000256" key="1">
    <source>
        <dbReference type="ARBA" id="ARBA00000085"/>
    </source>
</evidence>
<evidence type="ECO:0000259" key="8">
    <source>
        <dbReference type="PROSITE" id="PS01124"/>
    </source>
</evidence>
<dbReference type="CDD" id="cd00075">
    <property type="entry name" value="HATPase"/>
    <property type="match status" value="1"/>
</dbReference>
<dbReference type="InterPro" id="IPR015943">
    <property type="entry name" value="WD40/YVTN_repeat-like_dom_sf"/>
</dbReference>
<dbReference type="SMART" id="SM00387">
    <property type="entry name" value="HATPase_c"/>
    <property type="match status" value="1"/>
</dbReference>
<reference evidence="12" key="1">
    <citation type="journal article" date="2019" name="Int. J. Syst. Evol. Microbiol.">
        <title>The Global Catalogue of Microorganisms (GCM) 10K type strain sequencing project: providing services to taxonomists for standard genome sequencing and annotation.</title>
        <authorList>
            <consortium name="The Broad Institute Genomics Platform"/>
            <consortium name="The Broad Institute Genome Sequencing Center for Infectious Disease"/>
            <person name="Wu L."/>
            <person name="Ma J."/>
        </authorList>
    </citation>
    <scope>NUCLEOTIDE SEQUENCE [LARGE SCALE GENOMIC DNA]</scope>
    <source>
        <strain evidence="12">KCTC 42730</strain>
    </source>
</reference>
<keyword evidence="12" id="KW-1185">Reference proteome</keyword>
<dbReference type="PANTHER" id="PTHR43547:SF2">
    <property type="entry name" value="HYBRID SIGNAL TRANSDUCTION HISTIDINE KINASE C"/>
    <property type="match status" value="1"/>
</dbReference>
<dbReference type="SUPFAM" id="SSF55874">
    <property type="entry name" value="ATPase domain of HSP90 chaperone/DNA topoisomerase II/histidine kinase"/>
    <property type="match status" value="1"/>
</dbReference>
<dbReference type="Pfam" id="PF00512">
    <property type="entry name" value="HisKA"/>
    <property type="match status" value="1"/>
</dbReference>
<dbReference type="RefSeq" id="WP_377125236.1">
    <property type="nucleotide sequence ID" value="NZ_JBHRSD010000023.1"/>
</dbReference>
<evidence type="ECO:0000256" key="4">
    <source>
        <dbReference type="ARBA" id="ARBA00023015"/>
    </source>
</evidence>
<comment type="catalytic activity">
    <reaction evidence="1">
        <text>ATP + protein L-histidine = ADP + protein N-phospho-L-histidine.</text>
        <dbReference type="EC" id="2.7.13.3"/>
    </reaction>
</comment>
<dbReference type="PROSITE" id="PS01124">
    <property type="entry name" value="HTH_ARAC_FAMILY_2"/>
    <property type="match status" value="1"/>
</dbReference>
<evidence type="ECO:0000313" key="11">
    <source>
        <dbReference type="EMBL" id="MFC3033585.1"/>
    </source>
</evidence>
<dbReference type="GO" id="GO:0005524">
    <property type="term" value="F:ATP binding"/>
    <property type="evidence" value="ECO:0007669"/>
    <property type="project" value="UniProtKB-KW"/>
</dbReference>
<dbReference type="InterPro" id="IPR003594">
    <property type="entry name" value="HATPase_dom"/>
</dbReference>
<keyword evidence="7" id="KW-0175">Coiled coil</keyword>
<evidence type="ECO:0000256" key="3">
    <source>
        <dbReference type="ARBA" id="ARBA00022553"/>
    </source>
</evidence>
<dbReference type="Gene3D" id="3.40.50.2300">
    <property type="match status" value="1"/>
</dbReference>
<name>A0ABV7CLR1_9GAMM</name>
<dbReference type="InterPro" id="IPR001789">
    <property type="entry name" value="Sig_transdc_resp-reg_receiver"/>
</dbReference>
<dbReference type="EC" id="2.7.13.3" evidence="2"/>
<dbReference type="Gene3D" id="3.30.565.10">
    <property type="entry name" value="Histidine kinase-like ATPase, C-terminal domain"/>
    <property type="match status" value="1"/>
</dbReference>
<dbReference type="InterPro" id="IPR004358">
    <property type="entry name" value="Sig_transdc_His_kin-like_C"/>
</dbReference>
<dbReference type="SMART" id="SM00388">
    <property type="entry name" value="HisKA"/>
    <property type="match status" value="1"/>
</dbReference>
<evidence type="ECO:0000259" key="9">
    <source>
        <dbReference type="PROSITE" id="PS50109"/>
    </source>
</evidence>
<dbReference type="SUPFAM" id="SSF50998">
    <property type="entry name" value="Quinoprotein alcohol dehydrogenase-like"/>
    <property type="match status" value="1"/>
</dbReference>
<dbReference type="Gene3D" id="1.10.10.60">
    <property type="entry name" value="Homeodomain-like"/>
    <property type="match status" value="1"/>
</dbReference>
<keyword evidence="3 6" id="KW-0597">Phosphoprotein</keyword>
<protein>
    <recommendedName>
        <fullName evidence="2">histidine kinase</fullName>
        <ecNumber evidence="2">2.7.13.3</ecNumber>
    </recommendedName>
</protein>
<feature type="domain" description="Histidine kinase" evidence="9">
    <location>
        <begin position="830"/>
        <end position="1046"/>
    </location>
</feature>
<dbReference type="CDD" id="cd17574">
    <property type="entry name" value="REC_OmpR"/>
    <property type="match status" value="1"/>
</dbReference>
<dbReference type="InterPro" id="IPR003661">
    <property type="entry name" value="HisK_dim/P_dom"/>
</dbReference>
<dbReference type="InterPro" id="IPR009057">
    <property type="entry name" value="Homeodomain-like_sf"/>
</dbReference>